<comment type="caution">
    <text evidence="2">The sequence shown here is derived from an EMBL/GenBank/DDBJ whole genome shotgun (WGS) entry which is preliminary data.</text>
</comment>
<evidence type="ECO:0008006" key="4">
    <source>
        <dbReference type="Google" id="ProtNLM"/>
    </source>
</evidence>
<evidence type="ECO:0000313" key="3">
    <source>
        <dbReference type="Proteomes" id="UP001321760"/>
    </source>
</evidence>
<evidence type="ECO:0000313" key="2">
    <source>
        <dbReference type="EMBL" id="KAK4446591.1"/>
    </source>
</evidence>
<name>A0AAV9GDN8_9PEZI</name>
<reference evidence="2" key="2">
    <citation type="submission" date="2023-05" db="EMBL/GenBank/DDBJ databases">
        <authorList>
            <consortium name="Lawrence Berkeley National Laboratory"/>
            <person name="Steindorff A."/>
            <person name="Hensen N."/>
            <person name="Bonometti L."/>
            <person name="Westerberg I."/>
            <person name="Brannstrom I.O."/>
            <person name="Guillou S."/>
            <person name="Cros-Aarteil S."/>
            <person name="Calhoun S."/>
            <person name="Haridas S."/>
            <person name="Kuo A."/>
            <person name="Mondo S."/>
            <person name="Pangilinan J."/>
            <person name="Riley R."/>
            <person name="Labutti K."/>
            <person name="Andreopoulos B."/>
            <person name="Lipzen A."/>
            <person name="Chen C."/>
            <person name="Yanf M."/>
            <person name="Daum C."/>
            <person name="Ng V."/>
            <person name="Clum A."/>
            <person name="Ohm R."/>
            <person name="Martin F."/>
            <person name="Silar P."/>
            <person name="Natvig D."/>
            <person name="Lalanne C."/>
            <person name="Gautier V."/>
            <person name="Ament-Velasquez S.L."/>
            <person name="Kruys A."/>
            <person name="Hutchinson M.I."/>
            <person name="Powell A.J."/>
            <person name="Barry K."/>
            <person name="Miller A.N."/>
            <person name="Grigoriev I.V."/>
            <person name="Debuchy R."/>
            <person name="Gladieux P."/>
            <person name="Thoren M.H."/>
            <person name="Johannesson H."/>
        </authorList>
    </citation>
    <scope>NUCLEOTIDE SEQUENCE</scope>
    <source>
        <strain evidence="2">PSN243</strain>
    </source>
</reference>
<organism evidence="2 3">
    <name type="scientific">Podospora aff. communis PSN243</name>
    <dbReference type="NCBI Taxonomy" id="3040156"/>
    <lineage>
        <taxon>Eukaryota</taxon>
        <taxon>Fungi</taxon>
        <taxon>Dikarya</taxon>
        <taxon>Ascomycota</taxon>
        <taxon>Pezizomycotina</taxon>
        <taxon>Sordariomycetes</taxon>
        <taxon>Sordariomycetidae</taxon>
        <taxon>Sordariales</taxon>
        <taxon>Podosporaceae</taxon>
        <taxon>Podospora</taxon>
    </lineage>
</organism>
<feature type="compositionally biased region" description="Basic and acidic residues" evidence="1">
    <location>
        <begin position="122"/>
        <end position="135"/>
    </location>
</feature>
<evidence type="ECO:0000256" key="1">
    <source>
        <dbReference type="SAM" id="MobiDB-lite"/>
    </source>
</evidence>
<reference evidence="2" key="1">
    <citation type="journal article" date="2023" name="Mol. Phylogenet. Evol.">
        <title>Genome-scale phylogeny and comparative genomics of the fungal order Sordariales.</title>
        <authorList>
            <person name="Hensen N."/>
            <person name="Bonometti L."/>
            <person name="Westerberg I."/>
            <person name="Brannstrom I.O."/>
            <person name="Guillou S."/>
            <person name="Cros-Aarteil S."/>
            <person name="Calhoun S."/>
            <person name="Haridas S."/>
            <person name="Kuo A."/>
            <person name="Mondo S."/>
            <person name="Pangilinan J."/>
            <person name="Riley R."/>
            <person name="LaButti K."/>
            <person name="Andreopoulos B."/>
            <person name="Lipzen A."/>
            <person name="Chen C."/>
            <person name="Yan M."/>
            <person name="Daum C."/>
            <person name="Ng V."/>
            <person name="Clum A."/>
            <person name="Steindorff A."/>
            <person name="Ohm R.A."/>
            <person name="Martin F."/>
            <person name="Silar P."/>
            <person name="Natvig D.O."/>
            <person name="Lalanne C."/>
            <person name="Gautier V."/>
            <person name="Ament-Velasquez S.L."/>
            <person name="Kruys A."/>
            <person name="Hutchinson M.I."/>
            <person name="Powell A.J."/>
            <person name="Barry K."/>
            <person name="Miller A.N."/>
            <person name="Grigoriev I.V."/>
            <person name="Debuchy R."/>
            <person name="Gladieux P."/>
            <person name="Hiltunen Thoren M."/>
            <person name="Johannesson H."/>
        </authorList>
    </citation>
    <scope>NUCLEOTIDE SEQUENCE</scope>
    <source>
        <strain evidence="2">PSN243</strain>
    </source>
</reference>
<protein>
    <recommendedName>
        <fullName evidence="4">Reverse transcriptase</fullName>
    </recommendedName>
</protein>
<dbReference type="AlphaFoldDB" id="A0AAV9GDN8"/>
<dbReference type="EMBL" id="MU865956">
    <property type="protein sequence ID" value="KAK4446591.1"/>
    <property type="molecule type" value="Genomic_DNA"/>
</dbReference>
<gene>
    <name evidence="2" type="ORF">QBC34DRAFT_440850</name>
</gene>
<feature type="region of interest" description="Disordered" evidence="1">
    <location>
        <begin position="122"/>
        <end position="142"/>
    </location>
</feature>
<sequence length="142" mass="16033">MHGMRPKIVAILEEWGPTSLSYYDGLRRDESKALFRMRANRIGAGAIVSKFDKNVSSMCPCGTGQHTIEHLLVYCPNLAAERNKLYRSLFHSSFQLMLAKDAKVTVPWALQHLKLDDFSRRPVAHPEKAGPRKGFDSLFEGT</sequence>
<keyword evidence="3" id="KW-1185">Reference proteome</keyword>
<dbReference type="Proteomes" id="UP001321760">
    <property type="component" value="Unassembled WGS sequence"/>
</dbReference>
<accession>A0AAV9GDN8</accession>
<proteinExistence type="predicted"/>